<evidence type="ECO:0000256" key="11">
    <source>
        <dbReference type="ARBA" id="ARBA00022833"/>
    </source>
</evidence>
<comment type="cofactor">
    <cofactor evidence="1">
        <name>Mn(2+)</name>
        <dbReference type="ChEBI" id="CHEBI:29035"/>
    </cofactor>
</comment>
<keyword evidence="8" id="KW-0479">Metal-binding</keyword>
<dbReference type="InterPro" id="IPR032677">
    <property type="entry name" value="GTP_cyclohydro_II"/>
</dbReference>
<dbReference type="KEGG" id="mbr:MONBRDRAFT_13434"/>
<dbReference type="CDD" id="cd00641">
    <property type="entry name" value="GTP_cyclohydro2"/>
    <property type="match status" value="1"/>
</dbReference>
<organism evidence="18 19">
    <name type="scientific">Monosiga brevicollis</name>
    <name type="common">Choanoflagellate</name>
    <dbReference type="NCBI Taxonomy" id="81824"/>
    <lineage>
        <taxon>Eukaryota</taxon>
        <taxon>Choanoflagellata</taxon>
        <taxon>Craspedida</taxon>
        <taxon>Salpingoecidae</taxon>
        <taxon>Monosiga</taxon>
    </lineage>
</organism>
<evidence type="ECO:0000256" key="15">
    <source>
        <dbReference type="ARBA" id="ARBA00023239"/>
    </source>
</evidence>
<evidence type="ECO:0000256" key="2">
    <source>
        <dbReference type="ARBA" id="ARBA00001946"/>
    </source>
</evidence>
<dbReference type="GO" id="GO:0005829">
    <property type="term" value="C:cytosol"/>
    <property type="evidence" value="ECO:0000318"/>
    <property type="project" value="GO_Central"/>
</dbReference>
<evidence type="ECO:0000313" key="18">
    <source>
        <dbReference type="EMBL" id="EDQ92660.1"/>
    </source>
</evidence>
<dbReference type="AlphaFoldDB" id="A9UQU6"/>
<dbReference type="PANTHER" id="PTHR21327">
    <property type="entry name" value="GTP CYCLOHYDROLASE II-RELATED"/>
    <property type="match status" value="1"/>
</dbReference>
<evidence type="ECO:0000256" key="14">
    <source>
        <dbReference type="ARBA" id="ARBA00023211"/>
    </source>
</evidence>
<dbReference type="GO" id="GO:0008686">
    <property type="term" value="F:3,4-dihydroxy-2-butanone-4-phosphate synthase activity"/>
    <property type="evidence" value="ECO:0000318"/>
    <property type="project" value="GO_Central"/>
</dbReference>
<dbReference type="Proteomes" id="UP000001357">
    <property type="component" value="Unassembled WGS sequence"/>
</dbReference>
<dbReference type="eggNOG" id="KOG1284">
    <property type="taxonomic scope" value="Eukaryota"/>
</dbReference>
<evidence type="ECO:0000256" key="7">
    <source>
        <dbReference type="ARBA" id="ARBA00022619"/>
    </source>
</evidence>
<evidence type="ECO:0000256" key="9">
    <source>
        <dbReference type="ARBA" id="ARBA00022741"/>
    </source>
</evidence>
<dbReference type="InParanoid" id="A9UQU6"/>
<comment type="similarity">
    <text evidence="6">In the N-terminal section; belongs to the DHBP synthase family.</text>
</comment>
<evidence type="ECO:0000313" key="19">
    <source>
        <dbReference type="Proteomes" id="UP000001357"/>
    </source>
</evidence>
<comment type="pathway">
    <text evidence="5">Cofactor biosynthesis; riboflavin biosynthesis; 2-hydroxy-3-oxobutyl phosphate from D-ribulose 5-phosphate: step 1/1.</text>
</comment>
<comment type="catalytic activity">
    <reaction evidence="16">
        <text>GTP + 4 H2O = 2,5-diamino-6-hydroxy-4-(5-phosphoribosylamino)-pyrimidine + formate + 2 phosphate + 3 H(+)</text>
        <dbReference type="Rhea" id="RHEA:23704"/>
        <dbReference type="ChEBI" id="CHEBI:15377"/>
        <dbReference type="ChEBI" id="CHEBI:15378"/>
        <dbReference type="ChEBI" id="CHEBI:15740"/>
        <dbReference type="ChEBI" id="CHEBI:37565"/>
        <dbReference type="ChEBI" id="CHEBI:43474"/>
        <dbReference type="ChEBI" id="CHEBI:58614"/>
        <dbReference type="EC" id="3.5.4.25"/>
    </reaction>
</comment>
<dbReference type="InterPro" id="IPR000422">
    <property type="entry name" value="DHBP_synthase_RibB"/>
</dbReference>
<dbReference type="PANTHER" id="PTHR21327:SF18">
    <property type="entry name" value="3,4-DIHYDROXY-2-BUTANONE 4-PHOSPHATE SYNTHASE"/>
    <property type="match status" value="1"/>
</dbReference>
<dbReference type="FunFam" id="3.90.870.10:FF:000001">
    <property type="entry name" value="Riboflavin biosynthesis protein RibBA"/>
    <property type="match status" value="1"/>
</dbReference>
<dbReference type="Pfam" id="PF00925">
    <property type="entry name" value="GTP_cyclohydro2"/>
    <property type="match status" value="1"/>
</dbReference>
<keyword evidence="12" id="KW-0460">Magnesium</keyword>
<dbReference type="Pfam" id="PF00926">
    <property type="entry name" value="DHBP_synthase"/>
    <property type="match status" value="1"/>
</dbReference>
<dbReference type="EMBL" id="CH991543">
    <property type="protein sequence ID" value="EDQ92660.1"/>
    <property type="molecule type" value="Genomic_DNA"/>
</dbReference>
<proteinExistence type="inferred from homology"/>
<evidence type="ECO:0000259" key="17">
    <source>
        <dbReference type="Pfam" id="PF00925"/>
    </source>
</evidence>
<dbReference type="NCBIfam" id="TIGR00506">
    <property type="entry name" value="ribB"/>
    <property type="match status" value="1"/>
</dbReference>
<dbReference type="InterPro" id="IPR036144">
    <property type="entry name" value="RibA-like_sf"/>
</dbReference>
<evidence type="ECO:0000256" key="16">
    <source>
        <dbReference type="ARBA" id="ARBA00049295"/>
    </source>
</evidence>
<evidence type="ECO:0000256" key="12">
    <source>
        <dbReference type="ARBA" id="ARBA00022842"/>
    </source>
</evidence>
<sequence>ERSANHWDDVVTALHHLRRGGPVIVMDDESRENEGDLVLAAEFATRQNMAFLCRHSSGLLCAPMTAQRAKELELGPMVSDNTDRNQTAFTVSVDVIHDTTTGASAGDRAITATWLANPAATPTDFSRPGHLFPLVARDGGVLERTGHTEASVDLCILAGCTPVAVIGELMSPDGLMMRLQACREFAARFTLPIINVEQIIAFRRSINAVPKAFAAPEVYTNLETDQEHLVLLKGDVEGSSQVLTRIHSVCLTGDVLGSLRCDCGTQLAASLRAIADAPAGILIYVTDQEGRGIGLTNKIRAYRLQQHHGLDTFAANEALGLPLDSRNYDVANAVLRDLEVQSVVLLTNNP</sequence>
<keyword evidence="15" id="KW-0456">Lyase</keyword>
<evidence type="ECO:0000256" key="5">
    <source>
        <dbReference type="ARBA" id="ARBA00004904"/>
    </source>
</evidence>
<keyword evidence="7" id="KW-0686">Riboflavin biosynthesis</keyword>
<evidence type="ECO:0000256" key="4">
    <source>
        <dbReference type="ARBA" id="ARBA00004853"/>
    </source>
</evidence>
<keyword evidence="19" id="KW-1185">Reference proteome</keyword>
<name>A9UQU6_MONBE</name>
<dbReference type="InterPro" id="IPR000926">
    <property type="entry name" value="RibA"/>
</dbReference>
<accession>A9UQU6</accession>
<keyword evidence="13" id="KW-0342">GTP-binding</keyword>
<evidence type="ECO:0000256" key="10">
    <source>
        <dbReference type="ARBA" id="ARBA00022801"/>
    </source>
</evidence>
<dbReference type="STRING" id="81824.A9UQU6"/>
<evidence type="ECO:0000256" key="1">
    <source>
        <dbReference type="ARBA" id="ARBA00001936"/>
    </source>
</evidence>
<protein>
    <recommendedName>
        <fullName evidence="17">GTP cyclohydrolase II domain-containing protein</fullName>
    </recommendedName>
</protein>
<dbReference type="Gene3D" id="3.90.870.10">
    <property type="entry name" value="DHBP synthase"/>
    <property type="match status" value="1"/>
</dbReference>
<evidence type="ECO:0000256" key="13">
    <source>
        <dbReference type="ARBA" id="ARBA00023134"/>
    </source>
</evidence>
<comment type="cofactor">
    <cofactor evidence="3">
        <name>Zn(2+)</name>
        <dbReference type="ChEBI" id="CHEBI:29105"/>
    </cofactor>
</comment>
<dbReference type="UniPathway" id="UPA00275">
    <property type="reaction ID" value="UER00400"/>
</dbReference>
<dbReference type="GO" id="GO:0005525">
    <property type="term" value="F:GTP binding"/>
    <property type="evidence" value="ECO:0007669"/>
    <property type="project" value="UniProtKB-KW"/>
</dbReference>
<evidence type="ECO:0000256" key="3">
    <source>
        <dbReference type="ARBA" id="ARBA00001947"/>
    </source>
</evidence>
<dbReference type="Gene3D" id="3.40.50.10990">
    <property type="entry name" value="GTP cyclohydrolase II"/>
    <property type="match status" value="1"/>
</dbReference>
<dbReference type="GO" id="GO:0009231">
    <property type="term" value="P:riboflavin biosynthetic process"/>
    <property type="evidence" value="ECO:0000318"/>
    <property type="project" value="GO_Central"/>
</dbReference>
<keyword evidence="11" id="KW-0862">Zinc</keyword>
<evidence type="ECO:0000256" key="8">
    <source>
        <dbReference type="ARBA" id="ARBA00022723"/>
    </source>
</evidence>
<keyword evidence="14" id="KW-0464">Manganese</keyword>
<dbReference type="GO" id="GO:0003935">
    <property type="term" value="F:GTP cyclohydrolase II activity"/>
    <property type="evidence" value="ECO:0007669"/>
    <property type="project" value="UniProtKB-EC"/>
</dbReference>
<dbReference type="NCBIfam" id="NF001591">
    <property type="entry name" value="PRK00393.1"/>
    <property type="match status" value="1"/>
</dbReference>
<keyword evidence="10" id="KW-0378">Hydrolase</keyword>
<feature type="non-terminal residue" evidence="18">
    <location>
        <position position="350"/>
    </location>
</feature>
<feature type="non-terminal residue" evidence="18">
    <location>
        <position position="1"/>
    </location>
</feature>
<keyword evidence="9" id="KW-0547">Nucleotide-binding</keyword>
<dbReference type="InterPro" id="IPR017945">
    <property type="entry name" value="DHBP_synth_RibB-like_a/b_dom"/>
</dbReference>
<dbReference type="GeneID" id="5887777"/>
<comment type="pathway">
    <text evidence="4">Cofactor biosynthesis; riboflavin biosynthesis; 5-amino-6-(D-ribitylamino)uracil from GTP: step 1/4.</text>
</comment>
<dbReference type="GO" id="GO:0046872">
    <property type="term" value="F:metal ion binding"/>
    <property type="evidence" value="ECO:0007669"/>
    <property type="project" value="UniProtKB-KW"/>
</dbReference>
<evidence type="ECO:0000256" key="6">
    <source>
        <dbReference type="ARBA" id="ARBA00005520"/>
    </source>
</evidence>
<feature type="domain" description="GTP cyclohydrolase II" evidence="17">
    <location>
        <begin position="218"/>
        <end position="350"/>
    </location>
</feature>
<dbReference type="SUPFAM" id="SSF142695">
    <property type="entry name" value="RibA-like"/>
    <property type="match status" value="1"/>
</dbReference>
<dbReference type="SUPFAM" id="SSF55821">
    <property type="entry name" value="YrdC/RibB"/>
    <property type="match status" value="1"/>
</dbReference>
<dbReference type="RefSeq" id="XP_001742422.1">
    <property type="nucleotide sequence ID" value="XM_001742370.1"/>
</dbReference>
<gene>
    <name evidence="18" type="ORF">MONBRDRAFT_13434</name>
</gene>
<comment type="cofactor">
    <cofactor evidence="2">
        <name>Mg(2+)</name>
        <dbReference type="ChEBI" id="CHEBI:18420"/>
    </cofactor>
</comment>
<reference evidence="18 19" key="1">
    <citation type="journal article" date="2008" name="Nature">
        <title>The genome of the choanoflagellate Monosiga brevicollis and the origin of metazoans.</title>
        <authorList>
            <consortium name="JGI Sequencing"/>
            <person name="King N."/>
            <person name="Westbrook M.J."/>
            <person name="Young S.L."/>
            <person name="Kuo A."/>
            <person name="Abedin M."/>
            <person name="Chapman J."/>
            <person name="Fairclough S."/>
            <person name="Hellsten U."/>
            <person name="Isogai Y."/>
            <person name="Letunic I."/>
            <person name="Marr M."/>
            <person name="Pincus D."/>
            <person name="Putnam N."/>
            <person name="Rokas A."/>
            <person name="Wright K.J."/>
            <person name="Zuzow R."/>
            <person name="Dirks W."/>
            <person name="Good M."/>
            <person name="Goodstein D."/>
            <person name="Lemons D."/>
            <person name="Li W."/>
            <person name="Lyons J.B."/>
            <person name="Morris A."/>
            <person name="Nichols S."/>
            <person name="Richter D.J."/>
            <person name="Salamov A."/>
            <person name="Bork P."/>
            <person name="Lim W.A."/>
            <person name="Manning G."/>
            <person name="Miller W.T."/>
            <person name="McGinnis W."/>
            <person name="Shapiro H."/>
            <person name="Tjian R."/>
            <person name="Grigoriev I.V."/>
            <person name="Rokhsar D."/>
        </authorList>
    </citation>
    <scope>NUCLEOTIDE SEQUENCE [LARGE SCALE GENOMIC DNA]</scope>
    <source>
        <strain evidence="19">MX1 / ATCC 50154</strain>
    </source>
</reference>
<dbReference type="PIRSF" id="PIRSF001259">
    <property type="entry name" value="RibA"/>
    <property type="match status" value="1"/>
</dbReference>